<keyword evidence="2" id="KW-0614">Plasmid</keyword>
<dbReference type="Gene3D" id="1.10.260.40">
    <property type="entry name" value="lambda repressor-like DNA-binding domains"/>
    <property type="match status" value="1"/>
</dbReference>
<protein>
    <submittedName>
        <fullName evidence="2">Helix-turn-helix domain-containing protein</fullName>
    </submittedName>
</protein>
<dbReference type="KEGG" id="vrg:OKW85_10190"/>
<accession>A0AA46X4H8</accession>
<sequence length="63" mass="7404">MDKNIFKEARLAAGLTRAAMSDLMEIPLRTLENWESGNRIPPKYVERWVLKELKEIESRNQSE</sequence>
<dbReference type="AlphaFoldDB" id="A0AA46X4H8"/>
<dbReference type="EMBL" id="CP110419">
    <property type="protein sequence ID" value="UZG52017.1"/>
    <property type="molecule type" value="Genomic_DNA"/>
</dbReference>
<dbReference type="PROSITE" id="PS50943">
    <property type="entry name" value="HTH_CROC1"/>
    <property type="match status" value="1"/>
</dbReference>
<organism evidence="2 3">
    <name type="scientific">Veillonella rogosae</name>
    <dbReference type="NCBI Taxonomy" id="423477"/>
    <lineage>
        <taxon>Bacteria</taxon>
        <taxon>Bacillati</taxon>
        <taxon>Bacillota</taxon>
        <taxon>Negativicutes</taxon>
        <taxon>Veillonellales</taxon>
        <taxon>Veillonellaceae</taxon>
        <taxon>Veillonella</taxon>
    </lineage>
</organism>
<evidence type="ECO:0000259" key="1">
    <source>
        <dbReference type="PROSITE" id="PS50943"/>
    </source>
</evidence>
<geneLocation type="plasmid" evidence="2 3">
    <name>pVr3468</name>
</geneLocation>
<reference evidence="2" key="1">
    <citation type="submission" date="2022-11" db="EMBL/GenBank/DDBJ databases">
        <title>Complete genome sequence of Veillonella rogosae KCOM 3468 isolated from human Subgingival dental plaque of Chronic peridontitis Lesion.</title>
        <authorList>
            <person name="Park S.-N."/>
            <person name="Lim Y.K."/>
            <person name="Kook J.-K."/>
        </authorList>
    </citation>
    <scope>NUCLEOTIDE SEQUENCE</scope>
    <source>
        <strain evidence="2">KCOM 3468</strain>
        <plasmid evidence="2">pVr3468</plasmid>
    </source>
</reference>
<dbReference type="CDD" id="cd00093">
    <property type="entry name" value="HTH_XRE"/>
    <property type="match status" value="1"/>
</dbReference>
<dbReference type="GO" id="GO:0003677">
    <property type="term" value="F:DNA binding"/>
    <property type="evidence" value="ECO:0007669"/>
    <property type="project" value="InterPro"/>
</dbReference>
<dbReference type="Proteomes" id="UP001164244">
    <property type="component" value="Plasmid pVr3468"/>
</dbReference>
<proteinExistence type="predicted"/>
<evidence type="ECO:0000313" key="2">
    <source>
        <dbReference type="EMBL" id="UZG52017.1"/>
    </source>
</evidence>
<dbReference type="SUPFAM" id="SSF47413">
    <property type="entry name" value="lambda repressor-like DNA-binding domains"/>
    <property type="match status" value="1"/>
</dbReference>
<dbReference type="RefSeq" id="WP_265139188.1">
    <property type="nucleotide sequence ID" value="NZ_CP110419.1"/>
</dbReference>
<gene>
    <name evidence="2" type="ORF">OKW85_10190</name>
</gene>
<dbReference type="InterPro" id="IPR001387">
    <property type="entry name" value="Cro/C1-type_HTH"/>
</dbReference>
<dbReference type="InterPro" id="IPR010982">
    <property type="entry name" value="Lambda_DNA-bd_dom_sf"/>
</dbReference>
<name>A0AA46X4H8_9FIRM</name>
<dbReference type="Pfam" id="PF01381">
    <property type="entry name" value="HTH_3"/>
    <property type="match status" value="1"/>
</dbReference>
<evidence type="ECO:0000313" key="3">
    <source>
        <dbReference type="Proteomes" id="UP001164244"/>
    </source>
</evidence>
<feature type="domain" description="HTH cro/C1-type" evidence="1">
    <location>
        <begin position="6"/>
        <end position="41"/>
    </location>
</feature>